<comment type="caution">
    <text evidence="7">The sequence shown here is derived from an EMBL/GenBank/DDBJ whole genome shotgun (WGS) entry which is preliminary data.</text>
</comment>
<evidence type="ECO:0000313" key="8">
    <source>
        <dbReference type="Proteomes" id="UP001157418"/>
    </source>
</evidence>
<dbReference type="GO" id="GO:1990837">
    <property type="term" value="F:sequence-specific double-stranded DNA binding"/>
    <property type="evidence" value="ECO:0007669"/>
    <property type="project" value="TreeGrafter"/>
</dbReference>
<dbReference type="InterPro" id="IPR003656">
    <property type="entry name" value="Znf_BED"/>
</dbReference>
<evidence type="ECO:0000313" key="7">
    <source>
        <dbReference type="EMBL" id="CAH1426265.1"/>
    </source>
</evidence>
<keyword evidence="8" id="KW-1185">Reference proteome</keyword>
<feature type="compositionally biased region" description="Acidic residues" evidence="5">
    <location>
        <begin position="98"/>
        <end position="113"/>
    </location>
</feature>
<feature type="region of interest" description="Disordered" evidence="5">
    <location>
        <begin position="98"/>
        <end position="134"/>
    </location>
</feature>
<dbReference type="PANTHER" id="PTHR34396:SF24">
    <property type="entry name" value="BED-TYPE DOMAIN-CONTAINING PROTEIN"/>
    <property type="match status" value="1"/>
</dbReference>
<gene>
    <name evidence="7" type="ORF">LVIROSA_LOCUS13355</name>
</gene>
<dbReference type="EMBL" id="CAKMRJ010002223">
    <property type="protein sequence ID" value="CAH1426265.1"/>
    <property type="molecule type" value="Genomic_DNA"/>
</dbReference>
<dbReference type="GO" id="GO:0008270">
    <property type="term" value="F:zinc ion binding"/>
    <property type="evidence" value="ECO:0007669"/>
    <property type="project" value="UniProtKB-KW"/>
</dbReference>
<dbReference type="InterPro" id="IPR053031">
    <property type="entry name" value="Cuticle_assoc_protein"/>
</dbReference>
<evidence type="ECO:0000256" key="5">
    <source>
        <dbReference type="SAM" id="MobiDB-lite"/>
    </source>
</evidence>
<reference evidence="7 8" key="1">
    <citation type="submission" date="2022-01" db="EMBL/GenBank/DDBJ databases">
        <authorList>
            <person name="Xiong W."/>
            <person name="Schranz E."/>
        </authorList>
    </citation>
    <scope>NUCLEOTIDE SEQUENCE [LARGE SCALE GENOMIC DNA]</scope>
</reference>
<name>A0AAU9MHI5_9ASTR</name>
<protein>
    <recommendedName>
        <fullName evidence="6">BED-type domain-containing protein</fullName>
    </recommendedName>
</protein>
<keyword evidence="3" id="KW-0862">Zinc</keyword>
<dbReference type="PROSITE" id="PS50808">
    <property type="entry name" value="ZF_BED"/>
    <property type="match status" value="1"/>
</dbReference>
<evidence type="ECO:0000256" key="2">
    <source>
        <dbReference type="ARBA" id="ARBA00022771"/>
    </source>
</evidence>
<dbReference type="Proteomes" id="UP001157418">
    <property type="component" value="Unassembled WGS sequence"/>
</dbReference>
<dbReference type="SUPFAM" id="SSF57667">
    <property type="entry name" value="beta-beta-alpha zinc fingers"/>
    <property type="match status" value="1"/>
</dbReference>
<accession>A0AAU9MHI5</accession>
<evidence type="ECO:0000256" key="3">
    <source>
        <dbReference type="ARBA" id="ARBA00022833"/>
    </source>
</evidence>
<evidence type="ECO:0000256" key="4">
    <source>
        <dbReference type="PROSITE-ProRule" id="PRU00027"/>
    </source>
</evidence>
<sequence>MKNYRGHTTTKKSITNGQTVGNSLLRGFTNGIATDQYMPVLPSVISKGLPMDMFLQRITDIMCLQVITDGTALTFDPPYFLSTVDMEDVIVDNHVEVDNEQSESDDSTEEVEAPNESQGVESTSSKKRKTRTSTSDVWKSFTKLPRKTPNEAIYCVCNKCGQKYKAGSESGTGNLRRHRRRCEENNTRDIGQYMISESKGVMDLRNPKFSQERLRELLIEAVI</sequence>
<feature type="domain" description="BED-type" evidence="6">
    <location>
        <begin position="132"/>
        <end position="190"/>
    </location>
</feature>
<evidence type="ECO:0000259" key="6">
    <source>
        <dbReference type="PROSITE" id="PS50808"/>
    </source>
</evidence>
<keyword evidence="2 4" id="KW-0863">Zinc-finger</keyword>
<keyword evidence="1" id="KW-0479">Metal-binding</keyword>
<organism evidence="7 8">
    <name type="scientific">Lactuca virosa</name>
    <dbReference type="NCBI Taxonomy" id="75947"/>
    <lineage>
        <taxon>Eukaryota</taxon>
        <taxon>Viridiplantae</taxon>
        <taxon>Streptophyta</taxon>
        <taxon>Embryophyta</taxon>
        <taxon>Tracheophyta</taxon>
        <taxon>Spermatophyta</taxon>
        <taxon>Magnoliopsida</taxon>
        <taxon>eudicotyledons</taxon>
        <taxon>Gunneridae</taxon>
        <taxon>Pentapetalae</taxon>
        <taxon>asterids</taxon>
        <taxon>campanulids</taxon>
        <taxon>Asterales</taxon>
        <taxon>Asteraceae</taxon>
        <taxon>Cichorioideae</taxon>
        <taxon>Cichorieae</taxon>
        <taxon>Lactucinae</taxon>
        <taxon>Lactuca</taxon>
    </lineage>
</organism>
<dbReference type="PANTHER" id="PTHR34396">
    <property type="entry name" value="OS03G0264950 PROTEIN-RELATED"/>
    <property type="match status" value="1"/>
</dbReference>
<dbReference type="InterPro" id="IPR036236">
    <property type="entry name" value="Znf_C2H2_sf"/>
</dbReference>
<dbReference type="GO" id="GO:0006357">
    <property type="term" value="P:regulation of transcription by RNA polymerase II"/>
    <property type="evidence" value="ECO:0007669"/>
    <property type="project" value="TreeGrafter"/>
</dbReference>
<dbReference type="GO" id="GO:0005634">
    <property type="term" value="C:nucleus"/>
    <property type="evidence" value="ECO:0007669"/>
    <property type="project" value="TreeGrafter"/>
</dbReference>
<dbReference type="AlphaFoldDB" id="A0AAU9MHI5"/>
<dbReference type="SMART" id="SM00614">
    <property type="entry name" value="ZnF_BED"/>
    <property type="match status" value="1"/>
</dbReference>
<dbReference type="Pfam" id="PF02892">
    <property type="entry name" value="zf-BED"/>
    <property type="match status" value="1"/>
</dbReference>
<proteinExistence type="predicted"/>
<evidence type="ECO:0000256" key="1">
    <source>
        <dbReference type="ARBA" id="ARBA00022723"/>
    </source>
</evidence>